<organism evidence="7 8">
    <name type="scientific">Aquicella lusitana</name>
    <dbReference type="NCBI Taxonomy" id="254246"/>
    <lineage>
        <taxon>Bacteria</taxon>
        <taxon>Pseudomonadati</taxon>
        <taxon>Pseudomonadota</taxon>
        <taxon>Gammaproteobacteria</taxon>
        <taxon>Legionellales</taxon>
        <taxon>Coxiellaceae</taxon>
        <taxon>Aquicella</taxon>
    </lineage>
</organism>
<evidence type="ECO:0000256" key="1">
    <source>
        <dbReference type="ARBA" id="ARBA00009402"/>
    </source>
</evidence>
<evidence type="ECO:0000256" key="4">
    <source>
        <dbReference type="ARBA" id="ARBA00023172"/>
    </source>
</evidence>
<evidence type="ECO:0000256" key="3">
    <source>
        <dbReference type="ARBA" id="ARBA00023125"/>
    </source>
</evidence>
<dbReference type="InterPro" id="IPR025296">
    <property type="entry name" value="DUF4158"/>
</dbReference>
<dbReference type="AlphaFoldDB" id="A0A370G3I1"/>
<keyword evidence="8" id="KW-1185">Reference proteome</keyword>
<dbReference type="NCBIfam" id="NF033527">
    <property type="entry name" value="transpos_Tn3"/>
    <property type="match status" value="1"/>
</dbReference>
<dbReference type="EMBL" id="QQAX01000038">
    <property type="protein sequence ID" value="RDI37566.1"/>
    <property type="molecule type" value="Genomic_DNA"/>
</dbReference>
<comment type="caution">
    <text evidence="7">The sequence shown here is derived from an EMBL/GenBank/DDBJ whole genome shotgun (WGS) entry which is preliminary data.</text>
</comment>
<dbReference type="Pfam" id="PF01526">
    <property type="entry name" value="DDE_Tnp_Tn3"/>
    <property type="match status" value="1"/>
</dbReference>
<dbReference type="InterPro" id="IPR002513">
    <property type="entry name" value="Tn3_Tnp_DDE_dom"/>
</dbReference>
<gene>
    <name evidence="7" type="ORF">C8D86_1386</name>
</gene>
<accession>A0A370G3I1</accession>
<keyword evidence="3" id="KW-0238">DNA-binding</keyword>
<proteinExistence type="inferred from homology"/>
<dbReference type="InterPro" id="IPR047653">
    <property type="entry name" value="Tn3-like_transpos"/>
</dbReference>
<evidence type="ECO:0000259" key="6">
    <source>
        <dbReference type="Pfam" id="PF13700"/>
    </source>
</evidence>
<evidence type="ECO:0000256" key="2">
    <source>
        <dbReference type="ARBA" id="ARBA00022578"/>
    </source>
</evidence>
<feature type="domain" description="Tn3 transposase DDE" evidence="5">
    <location>
        <begin position="576"/>
        <end position="965"/>
    </location>
</feature>
<dbReference type="Pfam" id="PF13700">
    <property type="entry name" value="DUF4158"/>
    <property type="match status" value="1"/>
</dbReference>
<feature type="domain" description="DUF4158" evidence="6">
    <location>
        <begin position="6"/>
        <end position="134"/>
    </location>
</feature>
<evidence type="ECO:0000313" key="8">
    <source>
        <dbReference type="Proteomes" id="UP000254720"/>
    </source>
</evidence>
<dbReference type="GO" id="GO:0006313">
    <property type="term" value="P:DNA transposition"/>
    <property type="evidence" value="ECO:0007669"/>
    <property type="project" value="InterPro"/>
</dbReference>
<name>A0A370G3I1_9COXI</name>
<reference evidence="7 8" key="1">
    <citation type="submission" date="2018-07" db="EMBL/GenBank/DDBJ databases">
        <title>Genomic Encyclopedia of Type Strains, Phase IV (KMG-IV): sequencing the most valuable type-strain genomes for metagenomic binning, comparative biology and taxonomic classification.</title>
        <authorList>
            <person name="Goeker M."/>
        </authorList>
    </citation>
    <scope>NUCLEOTIDE SEQUENCE [LARGE SCALE GENOMIC DNA]</scope>
    <source>
        <strain evidence="7 8">DSM 16500</strain>
    </source>
</reference>
<evidence type="ECO:0000313" key="7">
    <source>
        <dbReference type="EMBL" id="RDI37566.1"/>
    </source>
</evidence>
<protein>
    <submittedName>
        <fullName evidence="7">TnpA family transposase</fullName>
    </submittedName>
</protein>
<comment type="similarity">
    <text evidence="1">Belongs to the transposase 7 family.</text>
</comment>
<dbReference type="OrthoDB" id="5292689at2"/>
<keyword evidence="4" id="KW-0233">DNA recombination</keyword>
<sequence length="1001" mass="116766">MDKGTIYNLSDDELILAKTKNTDKNRLGFAVLLKYFQLESRYPKHIKFIDPLMLNTISNQLNISPSMINQFDWEGRSTKRFRQEVRELLGYRKVTGNDIHDFKEWLCKNVFPNAIKRPQRIEHAYTYFRNNKIEPFTSRELDRHISSSHHEFEQQLFDSIYSKLDEKTKFLMDELLSDDAESDDDEINDDSEIKFKHLKIDIPGAKLKNVFRAIQKIDRLKQLDSPVDVLSSLSEKLIKKYYHRIMAERPSGMREHKPHIRYATFSIFCYFRSQLLIDSLADLFMKLAHQLQTKSESFVDKKILSEVKCVDGKFDILYKLSVSASENPTGVIQDIIYPQVGQDTLKNLAKELCFKGKWYQTQVHMKMHSLYSHASRKMLLALLDSFTLKTNLNATIPLINGIQIIKTYRDFQHEFYPDDANIPIKNVVPNEWVDLVVVNLENGTRKINRVNYELSVFQEIKRQLNCKMIWIEGAYRYRNPDHDLPKDFDEKREHYYGLLGLPLSVKEFITPRKKELHDNLTLLNENIPCNEKVEIINKDGSGHIKISPYDPQAEPVNIKKLHQAIKQEYGTINLIDMLKECDLQMEFTNLVQTVASRENIPREILQFRLLLCLYAIGTNTGLKCLSSANESVSYDDLKYVKRRFITVENVRFILSEIINKILEIRDPRIWGEATTSVACDSKKISVWDQNLMVEWHARYKGRGVMVYWHVDENALCIYSQLKTCSSSEVGAMLKGILQHCTNMEMNQVYCDTHGQSTLAFGVSELLDFDLLPRLKNMYAQKLYYPSSSQRNDYKNLDLILKEPIKWKLIEENYDEAIKHIIALKIGTMEPDVFVKRFSKDNYQHPVYKAIIEIGKVSKTNFICRCLMSEDLRIEIHESQNVVERLNSVMGFIFYGKLGEISTNIKEYQELGILCLHLLQACMAYINTIIFQRVLSKPEWQNVLVPEDKRALNVLFHSHINPYGLFPLDLTKRLGITADVLEIDSRDEDEDTILDEVYDKSA</sequence>
<dbReference type="Proteomes" id="UP000254720">
    <property type="component" value="Unassembled WGS sequence"/>
</dbReference>
<dbReference type="RefSeq" id="WP_114835427.1">
    <property type="nucleotide sequence ID" value="NZ_LR699117.1"/>
</dbReference>
<evidence type="ECO:0000259" key="5">
    <source>
        <dbReference type="Pfam" id="PF01526"/>
    </source>
</evidence>
<keyword evidence="2" id="KW-0815">Transposition</keyword>
<dbReference type="GO" id="GO:0004803">
    <property type="term" value="F:transposase activity"/>
    <property type="evidence" value="ECO:0007669"/>
    <property type="project" value="InterPro"/>
</dbReference>
<dbReference type="GO" id="GO:0003677">
    <property type="term" value="F:DNA binding"/>
    <property type="evidence" value="ECO:0007669"/>
    <property type="project" value="UniProtKB-KW"/>
</dbReference>